<dbReference type="CDD" id="cd05233">
    <property type="entry name" value="SDR_c"/>
    <property type="match status" value="1"/>
</dbReference>
<sequence length="242" mass="26092">MELNGTVAVVTGASSGIGLAAMRALLGKGAYVAALARDADRLSHAIESLPPELKRNVTGIPADVRNESAVRFAMDEAVSVYGKIDILLNAAGVSMREKQLVQEIDLAEWNRIMETNLTGTFLMCREALLRMSERNSGYIINILSTAAFQASGGDSIYSASKYGARALTEAMISANRHTGIRVTSISPGAVDTNIWSHKTKPVSAEKKATMLKAEHIADIVLFLISRPPSVHIENITVTPWNR</sequence>
<evidence type="ECO:0000256" key="2">
    <source>
        <dbReference type="ARBA" id="ARBA00023002"/>
    </source>
</evidence>
<dbReference type="RefSeq" id="WP_218098880.1">
    <property type="nucleotide sequence ID" value="NZ_CAJVCE010000006.1"/>
</dbReference>
<dbReference type="Proteomes" id="UP000730618">
    <property type="component" value="Unassembled WGS sequence"/>
</dbReference>
<keyword evidence="4" id="KW-1185">Reference proteome</keyword>
<keyword evidence="2 3" id="KW-0560">Oxidoreductase</keyword>
<dbReference type="EMBL" id="CAJVCE010000006">
    <property type="protein sequence ID" value="CAG7639473.1"/>
    <property type="molecule type" value="Genomic_DNA"/>
</dbReference>
<comment type="caution">
    <text evidence="3">The sequence shown here is derived from an EMBL/GenBank/DDBJ whole genome shotgun (WGS) entry which is preliminary data.</text>
</comment>
<evidence type="ECO:0000256" key="1">
    <source>
        <dbReference type="ARBA" id="ARBA00006484"/>
    </source>
</evidence>
<dbReference type="PANTHER" id="PTHR43115:SF4">
    <property type="entry name" value="DEHYDROGENASE_REDUCTASE SDR FAMILY MEMBER 11"/>
    <property type="match status" value="1"/>
</dbReference>
<gene>
    <name evidence="3" type="ORF">PAECIP111802_02547</name>
</gene>
<comment type="similarity">
    <text evidence="1">Belongs to the short-chain dehydrogenases/reductases (SDR) family.</text>
</comment>
<name>A0ABM8VGS4_9BACL</name>
<protein>
    <submittedName>
        <fullName evidence="3">Oxidoreductase</fullName>
        <ecNumber evidence="3">1.-.-.-</ecNumber>
    </submittedName>
</protein>
<accession>A0ABM8VGS4</accession>
<proteinExistence type="inferred from homology"/>
<dbReference type="EC" id="1.-.-.-" evidence="3"/>
<evidence type="ECO:0000313" key="3">
    <source>
        <dbReference type="EMBL" id="CAG7639473.1"/>
    </source>
</evidence>
<dbReference type="PANTHER" id="PTHR43115">
    <property type="entry name" value="DEHYDROGENASE/REDUCTASE SDR FAMILY MEMBER 11"/>
    <property type="match status" value="1"/>
</dbReference>
<dbReference type="GO" id="GO:0016491">
    <property type="term" value="F:oxidoreductase activity"/>
    <property type="evidence" value="ECO:0007669"/>
    <property type="project" value="UniProtKB-KW"/>
</dbReference>
<reference evidence="3 4" key="1">
    <citation type="submission" date="2021-06" db="EMBL/GenBank/DDBJ databases">
        <authorList>
            <person name="Criscuolo A."/>
        </authorList>
    </citation>
    <scope>NUCLEOTIDE SEQUENCE [LARGE SCALE GENOMIC DNA]</scope>
    <source>
        <strain evidence="4">CIP 111802</strain>
    </source>
</reference>
<evidence type="ECO:0000313" key="4">
    <source>
        <dbReference type="Proteomes" id="UP000730618"/>
    </source>
</evidence>
<dbReference type="InterPro" id="IPR002347">
    <property type="entry name" value="SDR_fam"/>
</dbReference>
<dbReference type="Pfam" id="PF00106">
    <property type="entry name" value="adh_short"/>
    <property type="match status" value="1"/>
</dbReference>
<organism evidence="3 4">
    <name type="scientific">Paenibacillus allorhizosphaerae</name>
    <dbReference type="NCBI Taxonomy" id="2849866"/>
    <lineage>
        <taxon>Bacteria</taxon>
        <taxon>Bacillati</taxon>
        <taxon>Bacillota</taxon>
        <taxon>Bacilli</taxon>
        <taxon>Bacillales</taxon>
        <taxon>Paenibacillaceae</taxon>
        <taxon>Paenibacillus</taxon>
    </lineage>
</organism>